<dbReference type="OrthoDB" id="2194416at2759"/>
<gene>
    <name evidence="1" type="ORF">NGRA_2600</name>
</gene>
<name>A0A9P6GWT2_9MICR</name>
<keyword evidence="2" id="KW-1185">Reference proteome</keyword>
<proteinExistence type="predicted"/>
<sequence length="226" mass="26528">MLKSGSMLLQLYRSLNEAKHSSLRRAAILKNEMDSKSYLSQMEVFLLTKYKIEDKLTLENLKEAQKVRFYNDIKGKTYYSKLFRAQEYEIVNVNASSTWMQKGNNQARSEGIYCFLQDSKVFLGQEVQCPHCRKHRKTADHLATKCDRMLGHDYMKRHNEVVRCLHLLMAKKYEFTRSTKVRTHSVQEVMTNDNAEIRVDTRVATDVKVAHNKPEILIMDRRGRKS</sequence>
<evidence type="ECO:0000313" key="2">
    <source>
        <dbReference type="Proteomes" id="UP000740883"/>
    </source>
</evidence>
<comment type="caution">
    <text evidence="1">The sequence shown here is derived from an EMBL/GenBank/DDBJ whole genome shotgun (WGS) entry which is preliminary data.</text>
</comment>
<protein>
    <submittedName>
        <fullName evidence="1">Uncharacterized protein</fullName>
    </submittedName>
</protein>
<accession>A0A9P6GWT2</accession>
<reference evidence="1 2" key="1">
    <citation type="journal article" date="2020" name="Genome Biol. Evol.">
        <title>Comparative genomics of strictly vertically transmitted, feminizing microsporidia endosymbionts of amphipod crustaceans.</title>
        <authorList>
            <person name="Cormier A."/>
            <person name="Chebbi M.A."/>
            <person name="Giraud I."/>
            <person name="Wattier R."/>
            <person name="Teixeira M."/>
            <person name="Gilbert C."/>
            <person name="Rigaud T."/>
            <person name="Cordaux R."/>
        </authorList>
    </citation>
    <scope>NUCLEOTIDE SEQUENCE [LARGE SCALE GENOMIC DNA]</scope>
    <source>
        <strain evidence="1 2">Ou3-Ou53</strain>
    </source>
</reference>
<evidence type="ECO:0000313" key="1">
    <source>
        <dbReference type="EMBL" id="KAF9761509.1"/>
    </source>
</evidence>
<organism evidence="1 2">
    <name type="scientific">Nosema granulosis</name>
    <dbReference type="NCBI Taxonomy" id="83296"/>
    <lineage>
        <taxon>Eukaryota</taxon>
        <taxon>Fungi</taxon>
        <taxon>Fungi incertae sedis</taxon>
        <taxon>Microsporidia</taxon>
        <taxon>Nosematidae</taxon>
        <taxon>Nosema</taxon>
    </lineage>
</organism>
<dbReference type="EMBL" id="SBJO01000321">
    <property type="protein sequence ID" value="KAF9761509.1"/>
    <property type="molecule type" value="Genomic_DNA"/>
</dbReference>
<dbReference type="PANTHER" id="PTHR35450:SF2">
    <property type="entry name" value="REVERSE TRANSCRIPTASE DOMAIN-CONTAINING PROTEIN"/>
    <property type="match status" value="1"/>
</dbReference>
<dbReference type="Proteomes" id="UP000740883">
    <property type="component" value="Unassembled WGS sequence"/>
</dbReference>
<dbReference type="AlphaFoldDB" id="A0A9P6GWT2"/>
<dbReference type="PANTHER" id="PTHR35450">
    <property type="entry name" value="REVERSE TRANSCRIPTASE DOMAIN-CONTAINING PROTEIN"/>
    <property type="match status" value="1"/>
</dbReference>